<sequence length="275" mass="29305">MSTLVIAGGTDGIGKALAEVYLGRGDTVVVIGRNPEKGRRFLDAAAAAGAAGRAFFVTADLSLLKETSRAAEEIRAAFPTVDALVFCARHYRFRRTETAEGYEENFALFYLSRLVLGRALAEPLSRARHPVVVNVAGPGAGLDIVQWDDLQLSRGYHGGAALGHGGKLNDLLGVSYAEQHGPAGIRYVLIHPGVTATGFSGEYDRATLAHIRSMQAHAKPVEAALPPIIDAIDEPPVEALSAYVEGRRIPVDTPDFDPAAARRLRDLTDRLLAGS</sequence>
<dbReference type="Proteomes" id="UP001164963">
    <property type="component" value="Chromosome"/>
</dbReference>
<evidence type="ECO:0000313" key="2">
    <source>
        <dbReference type="EMBL" id="UZK57776.1"/>
    </source>
</evidence>
<protein>
    <submittedName>
        <fullName evidence="2">SDR family NAD(P)-dependent oxidoreductase</fullName>
    </submittedName>
</protein>
<dbReference type="Gene3D" id="3.40.50.720">
    <property type="entry name" value="NAD(P)-binding Rossmann-like Domain"/>
    <property type="match status" value="1"/>
</dbReference>
<dbReference type="EMBL" id="CP098740">
    <property type="protein sequence ID" value="UZK57776.1"/>
    <property type="molecule type" value="Genomic_DNA"/>
</dbReference>
<evidence type="ECO:0000313" key="3">
    <source>
        <dbReference type="Proteomes" id="UP001164963"/>
    </source>
</evidence>
<dbReference type="Pfam" id="PF00106">
    <property type="entry name" value="adh_short"/>
    <property type="match status" value="1"/>
</dbReference>
<dbReference type="InterPro" id="IPR052228">
    <property type="entry name" value="Sec_Metab_Biosynth_Oxidored"/>
</dbReference>
<dbReference type="RefSeq" id="WP_265546183.1">
    <property type="nucleotide sequence ID" value="NZ_CP098740.1"/>
</dbReference>
<dbReference type="InterPro" id="IPR036291">
    <property type="entry name" value="NAD(P)-bd_dom_sf"/>
</dbReference>
<keyword evidence="1" id="KW-0560">Oxidoreductase</keyword>
<gene>
    <name evidence="2" type="ORF">NEH16_30060</name>
</gene>
<dbReference type="PANTHER" id="PTHR47534">
    <property type="entry name" value="YALI0E05731P"/>
    <property type="match status" value="1"/>
</dbReference>
<evidence type="ECO:0000256" key="1">
    <source>
        <dbReference type="ARBA" id="ARBA00023002"/>
    </source>
</evidence>
<dbReference type="InterPro" id="IPR002347">
    <property type="entry name" value="SDR_fam"/>
</dbReference>
<proteinExistence type="predicted"/>
<name>A0ABY6Q042_9ACTN</name>
<dbReference type="SUPFAM" id="SSF51735">
    <property type="entry name" value="NAD(P)-binding Rossmann-fold domains"/>
    <property type="match status" value="1"/>
</dbReference>
<reference evidence="2" key="1">
    <citation type="journal article" date="2022" name="Front. Microbiol.">
        <title>Mirubactin C rescues the lethal effect of cell wall biosynthesis mutations in Bacillus subtilis.</title>
        <authorList>
            <person name="Kepplinger B."/>
            <person name="Wen X."/>
            <person name="Tyler A.R."/>
            <person name="Kim B.Y."/>
            <person name="Brown J."/>
            <person name="Banks P."/>
            <person name="Dashti Y."/>
            <person name="Mackenzie E.S."/>
            <person name="Wills C."/>
            <person name="Kawai Y."/>
            <person name="Waldron K.J."/>
            <person name="Allenby N.E.E."/>
            <person name="Wu L.J."/>
            <person name="Hall M.J."/>
            <person name="Errington J."/>
        </authorList>
    </citation>
    <scope>NUCLEOTIDE SEQUENCE</scope>
    <source>
        <strain evidence="2">MDA8-470</strain>
    </source>
</reference>
<organism evidence="2 3">
    <name type="scientific">Streptomyces drozdowiczii</name>
    <dbReference type="NCBI Taxonomy" id="202862"/>
    <lineage>
        <taxon>Bacteria</taxon>
        <taxon>Bacillati</taxon>
        <taxon>Actinomycetota</taxon>
        <taxon>Actinomycetes</taxon>
        <taxon>Kitasatosporales</taxon>
        <taxon>Streptomycetaceae</taxon>
        <taxon>Streptomyces</taxon>
    </lineage>
</organism>
<dbReference type="PANTHER" id="PTHR47534:SF3">
    <property type="entry name" value="ALCOHOL DEHYDROGENASE-LIKE C-TERMINAL DOMAIN-CONTAINING PROTEIN"/>
    <property type="match status" value="1"/>
</dbReference>
<keyword evidence="3" id="KW-1185">Reference proteome</keyword>
<accession>A0ABY6Q042</accession>